<protein>
    <submittedName>
        <fullName evidence="1">Uncharacterized protein</fullName>
    </submittedName>
</protein>
<name>A0A3L8PVS6_9GAMM</name>
<comment type="caution">
    <text evidence="1">The sequence shown here is derived from an EMBL/GenBank/DDBJ whole genome shotgun (WGS) entry which is preliminary data.</text>
</comment>
<dbReference type="EMBL" id="QZEI01000032">
    <property type="protein sequence ID" value="RLV59537.1"/>
    <property type="molecule type" value="Genomic_DNA"/>
</dbReference>
<proteinExistence type="predicted"/>
<reference evidence="1 2" key="1">
    <citation type="submission" date="2018-09" db="EMBL/GenBank/DDBJ databases">
        <title>Phylogeny of the Shewanellaceae, and recommendation for two new genera, Pseudoshewanella and Parashewanella.</title>
        <authorList>
            <person name="Wang G."/>
        </authorList>
    </citation>
    <scope>NUCLEOTIDE SEQUENCE [LARGE SCALE GENOMIC DNA]</scope>
    <source>
        <strain evidence="1 2">C51</strain>
    </source>
</reference>
<dbReference type="AlphaFoldDB" id="A0A3L8PVS6"/>
<gene>
    <name evidence="1" type="ORF">D5018_11750</name>
</gene>
<accession>A0A3L8PVS6</accession>
<dbReference type="RefSeq" id="WP_121839200.1">
    <property type="nucleotide sequence ID" value="NZ_ML014781.1"/>
</dbReference>
<evidence type="ECO:0000313" key="2">
    <source>
        <dbReference type="Proteomes" id="UP000281474"/>
    </source>
</evidence>
<dbReference type="OrthoDB" id="2110899at2"/>
<dbReference type="Proteomes" id="UP000281474">
    <property type="component" value="Unassembled WGS sequence"/>
</dbReference>
<sequence length="301" mass="33522">MTTDRITAGQALNNLPAQVDNSSDSTIYDDGYVVTKPSKNVPIELFHQQPTPDPDPWTQEDCLLCCGLTCCFVSWLIVVPAVGCGLLEKCLTRLFDDEVRPVDRQGITPNVKKIEKPNPNSKVKSQLKIVTEPNRSLQQQSAPPPIIPTEPAHVRRTITVQADVEPQVPELSVSQSMRELQSQESTRELTGGKLDYIELLNRIRELPFPEFLRTERGFELWVESITKTSLQAKNVVNVIIRDGAAADTQSAATMVSQSEIEHWKPVVTEVCLQVLSERGIKLTDNDSSDSEYSTTSSYKSL</sequence>
<evidence type="ECO:0000313" key="1">
    <source>
        <dbReference type="EMBL" id="RLV59537.1"/>
    </source>
</evidence>
<keyword evidence="2" id="KW-1185">Reference proteome</keyword>
<organism evidence="1 2">
    <name type="scientific">Parashewanella curva</name>
    <dbReference type="NCBI Taxonomy" id="2338552"/>
    <lineage>
        <taxon>Bacteria</taxon>
        <taxon>Pseudomonadati</taxon>
        <taxon>Pseudomonadota</taxon>
        <taxon>Gammaproteobacteria</taxon>
        <taxon>Alteromonadales</taxon>
        <taxon>Shewanellaceae</taxon>
        <taxon>Parashewanella</taxon>
    </lineage>
</organism>